<dbReference type="InterPro" id="IPR026029">
    <property type="entry name" value="MLI_dom"/>
</dbReference>
<name>A0A650CFH6_SULOH</name>
<accession>A0A650CFH6</accession>
<dbReference type="GeneID" id="42800583"/>
<dbReference type="GO" id="GO:0016853">
    <property type="term" value="F:isomerase activity"/>
    <property type="evidence" value="ECO:0007669"/>
    <property type="project" value="UniProtKB-KW"/>
</dbReference>
<dbReference type="Proteomes" id="UP000582213">
    <property type="component" value="Unassembled WGS sequence"/>
</dbReference>
<evidence type="ECO:0000313" key="2">
    <source>
        <dbReference type="EMBL" id="MBB5255301.1"/>
    </source>
</evidence>
<dbReference type="EMBL" id="CP045484">
    <property type="protein sequence ID" value="QGR16621.1"/>
    <property type="molecule type" value="Genomic_DNA"/>
</dbReference>
<keyword evidence="4" id="KW-1185">Reference proteome</keyword>
<feature type="domain" description="Muconolactone isomerase" evidence="1">
    <location>
        <begin position="1"/>
        <end position="92"/>
    </location>
</feature>
<dbReference type="EMBL" id="JACHFY010000070">
    <property type="protein sequence ID" value="MBB5255301.1"/>
    <property type="molecule type" value="Genomic_DNA"/>
</dbReference>
<dbReference type="SUPFAM" id="SSF54909">
    <property type="entry name" value="Dimeric alpha+beta barrel"/>
    <property type="match status" value="1"/>
</dbReference>
<organism evidence="3 4">
    <name type="scientific">Sulfurisphaera ohwakuensis</name>
    <dbReference type="NCBI Taxonomy" id="69656"/>
    <lineage>
        <taxon>Archaea</taxon>
        <taxon>Thermoproteota</taxon>
        <taxon>Thermoprotei</taxon>
        <taxon>Sulfolobales</taxon>
        <taxon>Sulfolobaceae</taxon>
        <taxon>Sulfurisphaera</taxon>
    </lineage>
</organism>
<protein>
    <submittedName>
        <fullName evidence="3">MIase like protein</fullName>
    </submittedName>
    <submittedName>
        <fullName evidence="2">Muconolactone delta-isomerase</fullName>
    </submittedName>
</protein>
<dbReference type="RefSeq" id="WP_156014176.1">
    <property type="nucleotide sequence ID" value="NZ_CP045484.1"/>
</dbReference>
<gene>
    <name evidence="3" type="ORF">D1869_05025</name>
    <name evidence="2" type="ORF">HNQ62_003076</name>
</gene>
<dbReference type="Gene3D" id="3.30.70.1060">
    <property type="entry name" value="Dimeric alpha+beta barrel"/>
    <property type="match status" value="1"/>
</dbReference>
<sequence length="108" mass="12453">MLFLLWFRVKQPENMSQKQLMEIWKKEAEAALSAVKAGKIKGLYKVSGKREVVAIIDVNSHEELDEILETLPITKELGHSVIVEVTPIHPYENFYELMGLFSNSHEIR</sequence>
<dbReference type="Proteomes" id="UP000427373">
    <property type="component" value="Chromosome"/>
</dbReference>
<dbReference type="KEGG" id="soh:D1869_05025"/>
<dbReference type="Pfam" id="PF02426">
    <property type="entry name" value="MIase"/>
    <property type="match status" value="1"/>
</dbReference>
<proteinExistence type="predicted"/>
<dbReference type="AlphaFoldDB" id="A0A650CFH6"/>
<dbReference type="InterPro" id="IPR011008">
    <property type="entry name" value="Dimeric_a/b-barrel"/>
</dbReference>
<dbReference type="OrthoDB" id="33063at2157"/>
<evidence type="ECO:0000259" key="1">
    <source>
        <dbReference type="Pfam" id="PF02426"/>
    </source>
</evidence>
<evidence type="ECO:0000313" key="3">
    <source>
        <dbReference type="EMBL" id="QGR16621.1"/>
    </source>
</evidence>
<evidence type="ECO:0000313" key="5">
    <source>
        <dbReference type="Proteomes" id="UP000582213"/>
    </source>
</evidence>
<keyword evidence="2" id="KW-0413">Isomerase</keyword>
<reference evidence="3 4" key="1">
    <citation type="submission" date="2019-10" db="EMBL/GenBank/DDBJ databases">
        <title>Genome Sequences from Six Type Strain Members of the Archaeal Family Sulfolobaceae: Acidianus ambivalens, Acidianus infernus, Metallosphaera prunae, Stygiolobus azoricus, Sulfolobus metallicus, and Sulfurisphaera ohwakuensis.</title>
        <authorList>
            <person name="Counts J.A."/>
            <person name="Kelly R.M."/>
        </authorList>
    </citation>
    <scope>NUCLEOTIDE SEQUENCE [LARGE SCALE GENOMIC DNA]</scope>
    <source>
        <strain evidence="3 4">TA-1</strain>
    </source>
</reference>
<reference evidence="2 5" key="2">
    <citation type="submission" date="2020-08" db="EMBL/GenBank/DDBJ databases">
        <title>Genomic Encyclopedia of Type Strains, Phase IV (KMG-IV): sequencing the most valuable type-strain genomes for metagenomic binning, comparative biology and taxonomic classification.</title>
        <authorList>
            <person name="Goeker M."/>
        </authorList>
    </citation>
    <scope>NUCLEOTIDE SEQUENCE [LARGE SCALE GENOMIC DNA]</scope>
    <source>
        <strain evidence="2 5">DSM 12421</strain>
    </source>
</reference>
<evidence type="ECO:0000313" key="4">
    <source>
        <dbReference type="Proteomes" id="UP000427373"/>
    </source>
</evidence>